<comment type="subcellular location">
    <subcellularLocation>
        <location evidence="1">Cell membrane</location>
        <topology evidence="1">Multi-pass membrane protein</topology>
    </subcellularLocation>
</comment>
<keyword evidence="2" id="KW-1003">Cell membrane</keyword>
<evidence type="ECO:0000256" key="1">
    <source>
        <dbReference type="ARBA" id="ARBA00004651"/>
    </source>
</evidence>
<gene>
    <name evidence="7" type="ORF">SAMN04487974_101280</name>
</gene>
<feature type="transmembrane region" description="Helical" evidence="6">
    <location>
        <begin position="161"/>
        <end position="179"/>
    </location>
</feature>
<dbReference type="Proteomes" id="UP000199495">
    <property type="component" value="Unassembled WGS sequence"/>
</dbReference>
<evidence type="ECO:0000256" key="4">
    <source>
        <dbReference type="ARBA" id="ARBA00022989"/>
    </source>
</evidence>
<organism evidence="7 8">
    <name type="scientific">Pelagibacterium luteolum</name>
    <dbReference type="NCBI Taxonomy" id="440168"/>
    <lineage>
        <taxon>Bacteria</taxon>
        <taxon>Pseudomonadati</taxon>
        <taxon>Pseudomonadota</taxon>
        <taxon>Alphaproteobacteria</taxon>
        <taxon>Hyphomicrobiales</taxon>
        <taxon>Devosiaceae</taxon>
        <taxon>Pelagibacterium</taxon>
    </lineage>
</organism>
<dbReference type="InterPro" id="IPR022791">
    <property type="entry name" value="L-PG_synthase/AglD"/>
</dbReference>
<keyword evidence="8" id="KW-1185">Reference proteome</keyword>
<feature type="transmembrane region" description="Helical" evidence="6">
    <location>
        <begin position="207"/>
        <end position="225"/>
    </location>
</feature>
<keyword evidence="4 6" id="KW-1133">Transmembrane helix</keyword>
<dbReference type="PANTHER" id="PTHR40277:SF1">
    <property type="entry name" value="BLL5419 PROTEIN"/>
    <property type="match status" value="1"/>
</dbReference>
<dbReference type="PANTHER" id="PTHR40277">
    <property type="entry name" value="BLL5419 PROTEIN"/>
    <property type="match status" value="1"/>
</dbReference>
<feature type="transmembrane region" description="Helical" evidence="6">
    <location>
        <begin position="133"/>
        <end position="154"/>
    </location>
</feature>
<dbReference type="GO" id="GO:0005886">
    <property type="term" value="C:plasma membrane"/>
    <property type="evidence" value="ECO:0007669"/>
    <property type="project" value="UniProtKB-SubCell"/>
</dbReference>
<dbReference type="STRING" id="440168.SAMN04487974_101280"/>
<dbReference type="EMBL" id="FNCS01000001">
    <property type="protein sequence ID" value="SDG17532.1"/>
    <property type="molecule type" value="Genomic_DNA"/>
</dbReference>
<protein>
    <submittedName>
        <fullName evidence="7">Uncharacterized membrane protein YbhN, UPF0104 family</fullName>
    </submittedName>
</protein>
<evidence type="ECO:0000256" key="6">
    <source>
        <dbReference type="SAM" id="Phobius"/>
    </source>
</evidence>
<reference evidence="7 8" key="1">
    <citation type="submission" date="2016-10" db="EMBL/GenBank/DDBJ databases">
        <authorList>
            <person name="de Groot N.N."/>
        </authorList>
    </citation>
    <scope>NUCLEOTIDE SEQUENCE [LARGE SCALE GENOMIC DNA]</scope>
    <source>
        <strain evidence="7 8">CGMCC 1.10267</strain>
    </source>
</reference>
<name>A0A1G7S3J6_9HYPH</name>
<dbReference type="AlphaFoldDB" id="A0A1G7S3J6"/>
<keyword evidence="5 6" id="KW-0472">Membrane</keyword>
<dbReference type="Pfam" id="PF03706">
    <property type="entry name" value="LPG_synthase_TM"/>
    <property type="match status" value="1"/>
</dbReference>
<accession>A0A1G7S3J6</accession>
<dbReference type="RefSeq" id="WP_210183873.1">
    <property type="nucleotide sequence ID" value="NZ_FNCS01000001.1"/>
</dbReference>
<evidence type="ECO:0000313" key="8">
    <source>
        <dbReference type="Proteomes" id="UP000199495"/>
    </source>
</evidence>
<feature type="transmembrane region" description="Helical" evidence="6">
    <location>
        <begin position="279"/>
        <end position="300"/>
    </location>
</feature>
<evidence type="ECO:0000313" key="7">
    <source>
        <dbReference type="EMBL" id="SDG17532.1"/>
    </source>
</evidence>
<sequence length="313" mass="32802">MASASTLGRAWPVMARVAVPLVLLALIWSLADAEDALGRLRGVEWSWVVAAFVALNLQTVLSALRWTWVSDALGAPLAARWAIAEYYLAQLINQTVPGGVVGDASRAVRAREQGGLSLSAQAVVIERLAGQMMLWSALALGVGISVLTPGGIAWPLGQTRTLAVAGAIVVAVGVGLWLWGERVGFLKRFGAAMGQALTARAVRLRQATIGVAIVLCNLFSFAFAARATGTMLSIEAVFTLVPLILTAMLIPATIAGWGYREGAAAALFPLAGASTGGGLAASLLFGLLMLTASLPGVFVLMRRKYERPKKVRV</sequence>
<evidence type="ECO:0000256" key="5">
    <source>
        <dbReference type="ARBA" id="ARBA00023136"/>
    </source>
</evidence>
<evidence type="ECO:0000256" key="3">
    <source>
        <dbReference type="ARBA" id="ARBA00022692"/>
    </source>
</evidence>
<keyword evidence="3 6" id="KW-0812">Transmembrane</keyword>
<evidence type="ECO:0000256" key="2">
    <source>
        <dbReference type="ARBA" id="ARBA00022475"/>
    </source>
</evidence>
<proteinExistence type="predicted"/>
<feature type="transmembrane region" description="Helical" evidence="6">
    <location>
        <begin position="237"/>
        <end position="259"/>
    </location>
</feature>